<sequence>MAGTEQLELKRLGFIKNYASLALSAGEGVYKRARGFVPSAVEPYVSQAEDSAVATAAPYAALANDKAAEVLAAVDAKVESLLGAVTSSLDFSRDLHSKNMSSFAAAKESAYGLVEAYVNAAKSALDPARYVEAATGFGKAVVGAVAAYADPDKAVDLLSNAYDKLAAQGPSERHIWGGVQPLYKKIYETATTLPSLVADTTLYRRGYPLVAPVADPVLTNFSKSKVLKQLEDHLKPKTA</sequence>
<accession>A0A2V0PEK9</accession>
<evidence type="ECO:0000313" key="2">
    <source>
        <dbReference type="Proteomes" id="UP000247498"/>
    </source>
</evidence>
<dbReference type="InParanoid" id="A0A2V0PEK9"/>
<proteinExistence type="predicted"/>
<dbReference type="OrthoDB" id="532354at2759"/>
<gene>
    <name evidence="1" type="ORF">Rsub_09403</name>
</gene>
<dbReference type="Proteomes" id="UP000247498">
    <property type="component" value="Unassembled WGS sequence"/>
</dbReference>
<keyword evidence="2" id="KW-1185">Reference proteome</keyword>
<protein>
    <submittedName>
        <fullName evidence="1">Uncharacterized protein</fullName>
    </submittedName>
</protein>
<dbReference type="EMBL" id="BDRX01000078">
    <property type="protein sequence ID" value="GBF96333.1"/>
    <property type="molecule type" value="Genomic_DNA"/>
</dbReference>
<evidence type="ECO:0000313" key="1">
    <source>
        <dbReference type="EMBL" id="GBF96333.1"/>
    </source>
</evidence>
<organism evidence="1 2">
    <name type="scientific">Raphidocelis subcapitata</name>
    <dbReference type="NCBI Taxonomy" id="307507"/>
    <lineage>
        <taxon>Eukaryota</taxon>
        <taxon>Viridiplantae</taxon>
        <taxon>Chlorophyta</taxon>
        <taxon>core chlorophytes</taxon>
        <taxon>Chlorophyceae</taxon>
        <taxon>CS clade</taxon>
        <taxon>Sphaeropleales</taxon>
        <taxon>Selenastraceae</taxon>
        <taxon>Raphidocelis</taxon>
    </lineage>
</organism>
<dbReference type="STRING" id="307507.A0A2V0PEK9"/>
<comment type="caution">
    <text evidence="1">The sequence shown here is derived from an EMBL/GenBank/DDBJ whole genome shotgun (WGS) entry which is preliminary data.</text>
</comment>
<name>A0A2V0PEK9_9CHLO</name>
<reference evidence="1 2" key="1">
    <citation type="journal article" date="2018" name="Sci. Rep.">
        <title>Raphidocelis subcapitata (=Pseudokirchneriella subcapitata) provides an insight into genome evolution and environmental adaptations in the Sphaeropleales.</title>
        <authorList>
            <person name="Suzuki S."/>
            <person name="Yamaguchi H."/>
            <person name="Nakajima N."/>
            <person name="Kawachi M."/>
        </authorList>
    </citation>
    <scope>NUCLEOTIDE SEQUENCE [LARGE SCALE GENOMIC DNA]</scope>
    <source>
        <strain evidence="1 2">NIES-35</strain>
    </source>
</reference>
<dbReference type="AlphaFoldDB" id="A0A2V0PEK9"/>